<feature type="compositionally biased region" description="Polar residues" evidence="10">
    <location>
        <begin position="416"/>
        <end position="433"/>
    </location>
</feature>
<gene>
    <name evidence="13" type="primary">LOC116289791</name>
</gene>
<comment type="catalytic activity">
    <reaction evidence="9">
        <text>L-seryl-[protein] + ATP = O-phospho-L-seryl-[protein] + ADP + H(+)</text>
        <dbReference type="Rhea" id="RHEA:17989"/>
        <dbReference type="Rhea" id="RHEA-COMP:9863"/>
        <dbReference type="Rhea" id="RHEA-COMP:11604"/>
        <dbReference type="ChEBI" id="CHEBI:15378"/>
        <dbReference type="ChEBI" id="CHEBI:29999"/>
        <dbReference type="ChEBI" id="CHEBI:30616"/>
        <dbReference type="ChEBI" id="CHEBI:83421"/>
        <dbReference type="ChEBI" id="CHEBI:456216"/>
        <dbReference type="EC" id="2.7.11.1"/>
    </reaction>
</comment>
<evidence type="ECO:0000256" key="1">
    <source>
        <dbReference type="ARBA" id="ARBA00010886"/>
    </source>
</evidence>
<reference evidence="13" key="1">
    <citation type="submission" date="2025-08" db="UniProtKB">
        <authorList>
            <consortium name="RefSeq"/>
        </authorList>
    </citation>
    <scope>IDENTIFICATION</scope>
    <source>
        <tissue evidence="13">Tentacle</tissue>
    </source>
</reference>
<dbReference type="InterPro" id="IPR051131">
    <property type="entry name" value="NEK_Ser/Thr_kinase_NIMA"/>
</dbReference>
<evidence type="ECO:0000256" key="4">
    <source>
        <dbReference type="ARBA" id="ARBA00022679"/>
    </source>
</evidence>
<dbReference type="GO" id="GO:0004674">
    <property type="term" value="F:protein serine/threonine kinase activity"/>
    <property type="evidence" value="ECO:0007669"/>
    <property type="project" value="UniProtKB-KW"/>
</dbReference>
<dbReference type="RefSeq" id="XP_031552591.1">
    <property type="nucleotide sequence ID" value="XM_031696731.1"/>
</dbReference>
<dbReference type="GeneID" id="116289791"/>
<dbReference type="EC" id="2.7.11.1" evidence="2"/>
<evidence type="ECO:0000313" key="13">
    <source>
        <dbReference type="RefSeq" id="XP_031552591.1"/>
    </source>
</evidence>
<accession>A0A6P8HAG5</accession>
<evidence type="ECO:0000256" key="9">
    <source>
        <dbReference type="ARBA" id="ARBA00048679"/>
    </source>
</evidence>
<evidence type="ECO:0000256" key="3">
    <source>
        <dbReference type="ARBA" id="ARBA00022527"/>
    </source>
</evidence>
<dbReference type="FunCoup" id="A0A6P8HAG5">
    <property type="interactions" value="661"/>
</dbReference>
<evidence type="ECO:0000256" key="7">
    <source>
        <dbReference type="ARBA" id="ARBA00022840"/>
    </source>
</evidence>
<dbReference type="Pfam" id="PF00069">
    <property type="entry name" value="Pkinase"/>
    <property type="match status" value="1"/>
</dbReference>
<organism evidence="12 13">
    <name type="scientific">Actinia tenebrosa</name>
    <name type="common">Australian red waratah sea anemone</name>
    <dbReference type="NCBI Taxonomy" id="6105"/>
    <lineage>
        <taxon>Eukaryota</taxon>
        <taxon>Metazoa</taxon>
        <taxon>Cnidaria</taxon>
        <taxon>Anthozoa</taxon>
        <taxon>Hexacorallia</taxon>
        <taxon>Actiniaria</taxon>
        <taxon>Actiniidae</taxon>
        <taxon>Actinia</taxon>
    </lineage>
</organism>
<evidence type="ECO:0000256" key="5">
    <source>
        <dbReference type="ARBA" id="ARBA00022741"/>
    </source>
</evidence>
<feature type="region of interest" description="Disordered" evidence="10">
    <location>
        <begin position="414"/>
        <end position="438"/>
    </location>
</feature>
<dbReference type="InterPro" id="IPR000719">
    <property type="entry name" value="Prot_kinase_dom"/>
</dbReference>
<keyword evidence="12" id="KW-1185">Reference proteome</keyword>
<dbReference type="InterPro" id="IPR011009">
    <property type="entry name" value="Kinase-like_dom_sf"/>
</dbReference>
<proteinExistence type="inferred from homology"/>
<dbReference type="AlphaFoldDB" id="A0A6P8HAG5"/>
<feature type="region of interest" description="Disordered" evidence="10">
    <location>
        <begin position="301"/>
        <end position="337"/>
    </location>
</feature>
<evidence type="ECO:0000256" key="6">
    <source>
        <dbReference type="ARBA" id="ARBA00022777"/>
    </source>
</evidence>
<dbReference type="KEGG" id="aten:116289791"/>
<dbReference type="Proteomes" id="UP000515163">
    <property type="component" value="Unplaced"/>
</dbReference>
<evidence type="ECO:0000256" key="10">
    <source>
        <dbReference type="SAM" id="MobiDB-lite"/>
    </source>
</evidence>
<keyword evidence="7" id="KW-0067">ATP-binding</keyword>
<comment type="similarity">
    <text evidence="1">Belongs to the protein kinase superfamily. NEK Ser/Thr protein kinase family. NIMA subfamily.</text>
</comment>
<dbReference type="SUPFAM" id="SSF56112">
    <property type="entry name" value="Protein kinase-like (PK-like)"/>
    <property type="match status" value="1"/>
</dbReference>
<feature type="domain" description="Protein kinase" evidence="11">
    <location>
        <begin position="24"/>
        <end position="280"/>
    </location>
</feature>
<dbReference type="OrthoDB" id="248923at2759"/>
<protein>
    <recommendedName>
        <fullName evidence="2">non-specific serine/threonine protein kinase</fullName>
        <ecNumber evidence="2">2.7.11.1</ecNumber>
    </recommendedName>
</protein>
<dbReference type="PANTHER" id="PTHR44899:SF8">
    <property type="entry name" value="NIMA-RELATED KINASE 11"/>
    <property type="match status" value="1"/>
</dbReference>
<keyword evidence="3" id="KW-0723">Serine/threonine-protein kinase</keyword>
<dbReference type="InParanoid" id="A0A6P8HAG5"/>
<evidence type="ECO:0000259" key="11">
    <source>
        <dbReference type="PROSITE" id="PS50011"/>
    </source>
</evidence>
<dbReference type="SMART" id="SM00220">
    <property type="entry name" value="S_TKc"/>
    <property type="match status" value="1"/>
</dbReference>
<dbReference type="PROSITE" id="PS50011">
    <property type="entry name" value="PROTEIN_KINASE_DOM"/>
    <property type="match status" value="1"/>
</dbReference>
<keyword evidence="5" id="KW-0547">Nucleotide-binding</keyword>
<name>A0A6P8HAG5_ACTTE</name>
<dbReference type="Gene3D" id="3.30.200.20">
    <property type="entry name" value="Phosphorylase Kinase, domain 1"/>
    <property type="match status" value="1"/>
</dbReference>
<dbReference type="PROSITE" id="PS00108">
    <property type="entry name" value="PROTEIN_KINASE_ST"/>
    <property type="match status" value="1"/>
</dbReference>
<evidence type="ECO:0000313" key="12">
    <source>
        <dbReference type="Proteomes" id="UP000515163"/>
    </source>
</evidence>
<sequence>MPLPKTMPKRKPSKDDGRVYANRYKVVRRLGSGNFGTVFLVEDMSANRERKCLKEIYIGELHPDEAVDAMKEARLLSELTHPNVVKFMDSFPDKEMFCIVTEYCEGGDLGEKIHAWKKAGKTFSESLIIAWFIQIVLAVQFMHSKRVLHRDLKTRNIFLKNNMIKLGDFGISRILMGTSDMATTFTGTPYYMSPEVLKHEAYNHKSDIWSLGAILYEMCNLEHPFQGQNLMGIMYKIIEGDPPKLSTQYSSELQKLYERLLAKDPSKRPSGSEIVKFDFIASNMKKLSLQMQDKLSVKDSFKAKGGQHPISVERPVTRSGRNGGPKLYEEPEERPMTPLDKMKLRKMKKADEEAERIKQFMANQGSDAQAQYMSHKKKQNQVSLPWVDDHPEVFQDPHFTFNKQNSVENRRPVGFSSENVPLQGNGNNRTWANSEEDNPYDLTVVSDIPEDATLAETYYSQFEDEFEASDSDTSDNCDNEETLKYTSDDEEDDFSALVNQMENALEYSATELDSSLSDEIVGGQALSMTMREQRMTNLRKECIKLLGEDEFQKVYIFLKDARFGEEFQNEESIVAGLGKIVKNPRDCFLVDQLLFMEKQAEIAVMTQQQSLH</sequence>
<keyword evidence="4" id="KW-0808">Transferase</keyword>
<comment type="catalytic activity">
    <reaction evidence="8">
        <text>L-threonyl-[protein] + ATP = O-phospho-L-threonyl-[protein] + ADP + H(+)</text>
        <dbReference type="Rhea" id="RHEA:46608"/>
        <dbReference type="Rhea" id="RHEA-COMP:11060"/>
        <dbReference type="Rhea" id="RHEA-COMP:11605"/>
        <dbReference type="ChEBI" id="CHEBI:15378"/>
        <dbReference type="ChEBI" id="CHEBI:30013"/>
        <dbReference type="ChEBI" id="CHEBI:30616"/>
        <dbReference type="ChEBI" id="CHEBI:61977"/>
        <dbReference type="ChEBI" id="CHEBI:456216"/>
        <dbReference type="EC" id="2.7.11.1"/>
    </reaction>
</comment>
<dbReference type="GO" id="GO:0005524">
    <property type="term" value="F:ATP binding"/>
    <property type="evidence" value="ECO:0007669"/>
    <property type="project" value="UniProtKB-KW"/>
</dbReference>
<evidence type="ECO:0000256" key="8">
    <source>
        <dbReference type="ARBA" id="ARBA00047899"/>
    </source>
</evidence>
<evidence type="ECO:0000256" key="2">
    <source>
        <dbReference type="ARBA" id="ARBA00012513"/>
    </source>
</evidence>
<dbReference type="InterPro" id="IPR008271">
    <property type="entry name" value="Ser/Thr_kinase_AS"/>
</dbReference>
<keyword evidence="6" id="KW-0418">Kinase</keyword>
<dbReference type="PANTHER" id="PTHR44899">
    <property type="entry name" value="CAMK FAMILY PROTEIN KINASE"/>
    <property type="match status" value="1"/>
</dbReference>
<dbReference type="Gene3D" id="1.10.510.10">
    <property type="entry name" value="Transferase(Phosphotransferase) domain 1"/>
    <property type="match status" value="1"/>
</dbReference>